<feature type="compositionally biased region" description="Basic and acidic residues" evidence="1">
    <location>
        <begin position="80"/>
        <end position="94"/>
    </location>
</feature>
<dbReference type="OrthoDB" id="5084315at2"/>
<evidence type="ECO:0000256" key="2">
    <source>
        <dbReference type="SAM" id="Phobius"/>
    </source>
</evidence>
<proteinExistence type="predicted"/>
<dbReference type="Proteomes" id="UP000183203">
    <property type="component" value="Unassembled WGS sequence"/>
</dbReference>
<keyword evidence="2" id="KW-0472">Membrane</keyword>
<dbReference type="EMBL" id="FMYG01000006">
    <property type="protein sequence ID" value="SDC67964.1"/>
    <property type="molecule type" value="Genomic_DNA"/>
</dbReference>
<sequence>MGIDDDELAVLRRRAYAEDADIASDPVALARLAELESRDTATAALPERTPEPAAWPPRGDHQGPGPAERATDVAEQTSDGTRDEPTTDADDGRLRRFAWPRPQRSTVVLVAVGALVAVSCAVALTVVQRVQTHPLQPDAVQVARVTPDPAFDVPDFFALGPADQAIAFTETHGFRAIVTPPGGALGAGEYCMTVYQPALVTAQGAASWSYDGQYIAPACSAGTFPAAATVRLLPGSPELEHTDFPADTALQFVYDQPTNEVVLFRG</sequence>
<evidence type="ECO:0000313" key="3">
    <source>
        <dbReference type="EMBL" id="SDC67964.1"/>
    </source>
</evidence>
<organism evidence="3 4">
    <name type="scientific">Microbacterium enclense</name>
    <dbReference type="NCBI Taxonomy" id="993073"/>
    <lineage>
        <taxon>Bacteria</taxon>
        <taxon>Bacillati</taxon>
        <taxon>Actinomycetota</taxon>
        <taxon>Actinomycetes</taxon>
        <taxon>Micrococcales</taxon>
        <taxon>Microbacteriaceae</taxon>
        <taxon>Microbacterium</taxon>
    </lineage>
</organism>
<dbReference type="AlphaFoldDB" id="A0A1G6NKS5"/>
<evidence type="ECO:0000256" key="1">
    <source>
        <dbReference type="SAM" id="MobiDB-lite"/>
    </source>
</evidence>
<evidence type="ECO:0000313" key="4">
    <source>
        <dbReference type="Proteomes" id="UP000183203"/>
    </source>
</evidence>
<gene>
    <name evidence="3" type="ORF">SAMN05216418_2754</name>
</gene>
<keyword evidence="2" id="KW-0812">Transmembrane</keyword>
<dbReference type="RefSeq" id="WP_058232903.1">
    <property type="nucleotide sequence ID" value="NZ_FMYG01000006.1"/>
</dbReference>
<reference evidence="3 4" key="1">
    <citation type="submission" date="2016-09" db="EMBL/GenBank/DDBJ databases">
        <authorList>
            <person name="Capua I."/>
            <person name="De Benedictis P."/>
            <person name="Joannis T."/>
            <person name="Lombin L.H."/>
            <person name="Cattoli G."/>
        </authorList>
    </citation>
    <scope>NUCLEOTIDE SEQUENCE [LARGE SCALE GENOMIC DNA]</scope>
    <source>
        <strain evidence="3 4">NIO-1002</strain>
    </source>
</reference>
<protein>
    <submittedName>
        <fullName evidence="3">Uncharacterized protein</fullName>
    </submittedName>
</protein>
<accession>A0A1G6NKS5</accession>
<name>A0A1G6NKS5_9MICO</name>
<keyword evidence="2" id="KW-1133">Transmembrane helix</keyword>
<feature type="transmembrane region" description="Helical" evidence="2">
    <location>
        <begin position="106"/>
        <end position="127"/>
    </location>
</feature>
<feature type="region of interest" description="Disordered" evidence="1">
    <location>
        <begin position="40"/>
        <end position="96"/>
    </location>
</feature>